<dbReference type="EMBL" id="CP021408">
    <property type="protein sequence ID" value="ATI43937.1"/>
    <property type="molecule type" value="Genomic_DNA"/>
</dbReference>
<organism evidence="2 3">
    <name type="scientific">Pacificitalea manganoxidans</name>
    <dbReference type="NCBI Taxonomy" id="1411902"/>
    <lineage>
        <taxon>Bacteria</taxon>
        <taxon>Pseudomonadati</taxon>
        <taxon>Pseudomonadota</taxon>
        <taxon>Alphaproteobacteria</taxon>
        <taxon>Rhodobacterales</taxon>
        <taxon>Paracoccaceae</taxon>
        <taxon>Pacificitalea</taxon>
    </lineage>
</organism>
<evidence type="ECO:0000313" key="3">
    <source>
        <dbReference type="Proteomes" id="UP000219050"/>
    </source>
</evidence>
<evidence type="ECO:0000256" key="1">
    <source>
        <dbReference type="SAM" id="MobiDB-lite"/>
    </source>
</evidence>
<dbReference type="InterPro" id="IPR010344">
    <property type="entry name" value="YbjH"/>
</dbReference>
<gene>
    <name evidence="2" type="ORF">CBW24_17490</name>
</gene>
<feature type="compositionally biased region" description="Basic residues" evidence="1">
    <location>
        <begin position="1"/>
        <end position="11"/>
    </location>
</feature>
<keyword evidence="2" id="KW-0614">Plasmid</keyword>
<dbReference type="Proteomes" id="UP000219050">
    <property type="component" value="Plasmid pDY25-D"/>
</dbReference>
<keyword evidence="3" id="KW-1185">Reference proteome</keyword>
<geneLocation type="plasmid" evidence="3">
    <name>pdy25-d</name>
</geneLocation>
<evidence type="ECO:0008006" key="4">
    <source>
        <dbReference type="Google" id="ProtNLM"/>
    </source>
</evidence>
<dbReference type="Pfam" id="PF06082">
    <property type="entry name" value="YjbH"/>
    <property type="match status" value="1"/>
</dbReference>
<name>A0A291M518_9RHOB</name>
<feature type="region of interest" description="Disordered" evidence="1">
    <location>
        <begin position="1"/>
        <end position="33"/>
    </location>
</feature>
<reference evidence="2 3" key="1">
    <citation type="submission" date="2017-05" db="EMBL/GenBank/DDBJ databases">
        <title>Comparative genomic and metabolic analysis of manganese-oxidizing mechanisms in Celeribater manganoxidans DY25T: its adaption to the environment of polymetallic nodule.</title>
        <authorList>
            <person name="Wang X."/>
        </authorList>
    </citation>
    <scope>NUCLEOTIDE SEQUENCE [LARGE SCALE GENOMIC DNA]</scope>
    <source>
        <strain evidence="2 3">DY25</strain>
        <plasmid evidence="3">pdy25-d</plasmid>
    </source>
</reference>
<proteinExistence type="predicted"/>
<protein>
    <recommendedName>
        <fullName evidence="4">Exopolysaccharide biosynthesis protein YbjH</fullName>
    </recommendedName>
</protein>
<dbReference type="AlphaFoldDB" id="A0A291M518"/>
<evidence type="ECO:0000313" key="2">
    <source>
        <dbReference type="EMBL" id="ATI43937.1"/>
    </source>
</evidence>
<sequence>MATAPRPRRPIRSATGAGLRETRYEQDSPSARGTHLPRRVLISASLCCLGLSAAAEPVLDTGLNSFGAPGLIDMPSALSRPDGQLALTASHFQNNQRTTLSFQVTPRLSGSFTYAHIDDLTRNGTVGELFDRSFSLHYRLADEGLWQPAFAIGLNDVLGTGVYRSEYLVATKTLTPALRVTGGIGWGRLAGVDSFTNPLGLIDDSFETREARDGNLGGEVELGEAFHGPAALFGGLEWQATDTLKFTLEYSSDDYPYEGESSFEYRSPVNVGVSYRPRPDLELSARYLYGSQLGLQASFFVDPTAARAPSGLEKAPPPVAVRSAAELGWPQDTSWAAAPARRDSIAMQAEQALRAQGIDLVGLVLDADRARVEIVNETYLQHPEAIGRSARAMTQVLPASVDRIEVVLVANGMPTSVTTLRRRDLEDLEFAFDNGWSSFARARFGDAPGPLAPLPGSYPRFEWDLGPYLTPSLFDPDGPLRADLGLELNTRYAPAPGLLFRGQLRKKVVGNLDETTRQSDSVLPRVRSDYNLYDTEADPRLTELTGAWFFRPGRDLYGRVSAGYLEPYFGGVSAELLWKPVASDFALGVEANYVAKRDYDMLFGFQDYEVATGHVSAYYEWDNGYFGQIDVGRYLAGDWGTTLTLERTFDNGWRVGAFATFTDVSFEDFGEGSFDKGITLTIPIGQITGQPDRDTYSTVLRPVQRDGGARLDVSDRLYDVVHDTHVPELQEGWGRFWR</sequence>
<accession>A0A291M518</accession>
<dbReference type="KEGG" id="cmag:CBW24_17490"/>